<proteinExistence type="predicted"/>
<evidence type="ECO:0000256" key="7">
    <source>
        <dbReference type="ARBA" id="ARBA00023004"/>
    </source>
</evidence>
<evidence type="ECO:0000256" key="2">
    <source>
        <dbReference type="ARBA" id="ARBA00022617"/>
    </source>
</evidence>
<dbReference type="SUPFAM" id="SSF46626">
    <property type="entry name" value="Cytochrome c"/>
    <property type="match status" value="2"/>
</dbReference>
<dbReference type="InterPro" id="IPR051395">
    <property type="entry name" value="Cytochrome_c_Peroxidase/MauG"/>
</dbReference>
<dbReference type="AlphaFoldDB" id="A0A1T5IRA9"/>
<evidence type="ECO:0000256" key="4">
    <source>
        <dbReference type="ARBA" id="ARBA00022729"/>
    </source>
</evidence>
<dbReference type="STRING" id="688867.SAMN05660236_0308"/>
<keyword evidence="3 9" id="KW-0479">Metal-binding</keyword>
<evidence type="ECO:0000256" key="1">
    <source>
        <dbReference type="ARBA" id="ARBA00004418"/>
    </source>
</evidence>
<keyword evidence="2 8" id="KW-0349">Heme</keyword>
<dbReference type="Proteomes" id="UP000190961">
    <property type="component" value="Unassembled WGS sequence"/>
</dbReference>
<sequence length="334" mass="37542">MVPLLWGCSDADVTADTSYTMEQPANFPKATYTLENNPVTKEGFELGRMLFYDTRLSGDSTISCSTCHIQQAAFADPAHRVNHGVANRLGTRNTPALTNVAFRSSFFWDGGSNHLDFVPVNALTSHVEMDNTMEEVVRRLNDLPEYQKRFKNAFNKEEIDSQQLLHALSQFMVMFVSANAKYDKVIRGEGEQFSAEELAGYDLFIAKCSSCHATDLFTDGSYRNNGLDTDFKKDSGRSRITELSDDLGKFKVPSLRNVALTPPYMHDGRFQTLEQVLTHYARQVKDSPTVDPALRSGDSLGIPITDDERLKIIAFIKTLTDDEFGRDKRFADPF</sequence>
<feature type="binding site" description="axial binding residue" evidence="9">
    <location>
        <position position="68"/>
    </location>
    <ligand>
        <name>heme c</name>
        <dbReference type="ChEBI" id="CHEBI:61717"/>
        <label>1</label>
    </ligand>
    <ligandPart>
        <name>Fe</name>
        <dbReference type="ChEBI" id="CHEBI:18248"/>
    </ligandPart>
</feature>
<keyword evidence="7 9" id="KW-0408">Iron</keyword>
<dbReference type="InterPro" id="IPR009056">
    <property type="entry name" value="Cyt_c-like_dom"/>
</dbReference>
<organism evidence="11 12">
    <name type="scientific">Ohtaekwangia koreensis</name>
    <dbReference type="NCBI Taxonomy" id="688867"/>
    <lineage>
        <taxon>Bacteria</taxon>
        <taxon>Pseudomonadati</taxon>
        <taxon>Bacteroidota</taxon>
        <taxon>Cytophagia</taxon>
        <taxon>Cytophagales</taxon>
        <taxon>Fulvivirgaceae</taxon>
        <taxon>Ohtaekwangia</taxon>
    </lineage>
</organism>
<dbReference type="InterPro" id="IPR026259">
    <property type="entry name" value="MauG/Cytc_peroxidase"/>
</dbReference>
<comment type="cofactor">
    <cofactor evidence="8">
        <name>heme</name>
        <dbReference type="ChEBI" id="CHEBI:30413"/>
    </cofactor>
    <text evidence="8">Binds 2 heme groups.</text>
</comment>
<dbReference type="GO" id="GO:0042597">
    <property type="term" value="C:periplasmic space"/>
    <property type="evidence" value="ECO:0007669"/>
    <property type="project" value="UniProtKB-SubCell"/>
</dbReference>
<dbReference type="GO" id="GO:0004130">
    <property type="term" value="F:cytochrome-c peroxidase activity"/>
    <property type="evidence" value="ECO:0007669"/>
    <property type="project" value="TreeGrafter"/>
</dbReference>
<evidence type="ECO:0000256" key="9">
    <source>
        <dbReference type="PIRSR" id="PIRSR000294-2"/>
    </source>
</evidence>
<dbReference type="PIRSF" id="PIRSF000294">
    <property type="entry name" value="Cytochrome-c_peroxidase"/>
    <property type="match status" value="1"/>
</dbReference>
<feature type="binding site" description="covalent" evidence="8">
    <location>
        <position position="208"/>
    </location>
    <ligand>
        <name>heme c</name>
        <dbReference type="ChEBI" id="CHEBI:61717"/>
        <label>2</label>
    </ligand>
</feature>
<dbReference type="EMBL" id="FUZU01000001">
    <property type="protein sequence ID" value="SKC41676.1"/>
    <property type="molecule type" value="Genomic_DNA"/>
</dbReference>
<dbReference type="GO" id="GO:0020037">
    <property type="term" value="F:heme binding"/>
    <property type="evidence" value="ECO:0007669"/>
    <property type="project" value="InterPro"/>
</dbReference>
<feature type="binding site" description="covalent" evidence="8">
    <location>
        <position position="211"/>
    </location>
    <ligand>
        <name>heme c</name>
        <dbReference type="ChEBI" id="CHEBI:61717"/>
        <label>2</label>
    </ligand>
</feature>
<keyword evidence="6" id="KW-0560">Oxidoreductase</keyword>
<dbReference type="InterPro" id="IPR036909">
    <property type="entry name" value="Cyt_c-like_dom_sf"/>
</dbReference>
<comment type="subcellular location">
    <subcellularLocation>
        <location evidence="1">Periplasm</location>
    </subcellularLocation>
</comment>
<evidence type="ECO:0000256" key="5">
    <source>
        <dbReference type="ARBA" id="ARBA00022764"/>
    </source>
</evidence>
<name>A0A1T5IRA9_9BACT</name>
<feature type="binding site" description="axial binding residue" evidence="9">
    <location>
        <position position="212"/>
    </location>
    <ligand>
        <name>heme c</name>
        <dbReference type="ChEBI" id="CHEBI:61717"/>
        <label>2</label>
    </ligand>
    <ligandPart>
        <name>Fe</name>
        <dbReference type="ChEBI" id="CHEBI:18248"/>
    </ligandPart>
</feature>
<keyword evidence="4" id="KW-0732">Signal</keyword>
<dbReference type="Gene3D" id="1.10.760.10">
    <property type="entry name" value="Cytochrome c-like domain"/>
    <property type="match status" value="2"/>
</dbReference>
<feature type="binding site" description="covalent" evidence="8">
    <location>
        <position position="64"/>
    </location>
    <ligand>
        <name>heme c</name>
        <dbReference type="ChEBI" id="CHEBI:61717"/>
        <label>1</label>
    </ligand>
</feature>
<evidence type="ECO:0000313" key="12">
    <source>
        <dbReference type="Proteomes" id="UP000190961"/>
    </source>
</evidence>
<gene>
    <name evidence="11" type="ORF">SAMN05660236_0308</name>
</gene>
<keyword evidence="5" id="KW-0574">Periplasm</keyword>
<evidence type="ECO:0000259" key="10">
    <source>
        <dbReference type="PROSITE" id="PS51007"/>
    </source>
</evidence>
<evidence type="ECO:0000256" key="6">
    <source>
        <dbReference type="ARBA" id="ARBA00023002"/>
    </source>
</evidence>
<accession>A0A1T5IRA9</accession>
<evidence type="ECO:0000256" key="8">
    <source>
        <dbReference type="PIRSR" id="PIRSR000294-1"/>
    </source>
</evidence>
<dbReference type="GO" id="GO:0046872">
    <property type="term" value="F:metal ion binding"/>
    <property type="evidence" value="ECO:0007669"/>
    <property type="project" value="UniProtKB-KW"/>
</dbReference>
<dbReference type="PROSITE" id="PS51007">
    <property type="entry name" value="CYTC"/>
    <property type="match status" value="1"/>
</dbReference>
<comment type="PTM">
    <text evidence="8">Binds 2 heme groups per subunit.</text>
</comment>
<feature type="domain" description="Cytochrome c" evidence="10">
    <location>
        <begin position="195"/>
        <end position="320"/>
    </location>
</feature>
<keyword evidence="11" id="KW-0575">Peroxidase</keyword>
<keyword evidence="12" id="KW-1185">Reference proteome</keyword>
<reference evidence="11 12" key="1">
    <citation type="submission" date="2017-02" db="EMBL/GenBank/DDBJ databases">
        <authorList>
            <person name="Peterson S.W."/>
        </authorList>
    </citation>
    <scope>NUCLEOTIDE SEQUENCE [LARGE SCALE GENOMIC DNA]</scope>
    <source>
        <strain evidence="11 12">DSM 25262</strain>
    </source>
</reference>
<evidence type="ECO:0000256" key="3">
    <source>
        <dbReference type="ARBA" id="ARBA00022723"/>
    </source>
</evidence>
<dbReference type="Pfam" id="PF03150">
    <property type="entry name" value="CCP_MauG"/>
    <property type="match status" value="1"/>
</dbReference>
<dbReference type="GO" id="GO:0009055">
    <property type="term" value="F:electron transfer activity"/>
    <property type="evidence" value="ECO:0007669"/>
    <property type="project" value="InterPro"/>
</dbReference>
<feature type="binding site" description="covalent" evidence="8">
    <location>
        <position position="67"/>
    </location>
    <ligand>
        <name>heme c</name>
        <dbReference type="ChEBI" id="CHEBI:61717"/>
        <label>1</label>
    </ligand>
</feature>
<dbReference type="PANTHER" id="PTHR30600">
    <property type="entry name" value="CYTOCHROME C PEROXIDASE-RELATED"/>
    <property type="match status" value="1"/>
</dbReference>
<protein>
    <submittedName>
        <fullName evidence="11">Cytochrome c peroxidase</fullName>
    </submittedName>
</protein>
<dbReference type="InterPro" id="IPR004852">
    <property type="entry name" value="Di-haem_cyt_c_peroxidsae"/>
</dbReference>
<evidence type="ECO:0000313" key="11">
    <source>
        <dbReference type="EMBL" id="SKC41676.1"/>
    </source>
</evidence>